<dbReference type="GO" id="GO:0005524">
    <property type="term" value="F:ATP binding"/>
    <property type="evidence" value="ECO:0007669"/>
    <property type="project" value="InterPro"/>
</dbReference>
<feature type="domain" description="AAA+ ATPase" evidence="2">
    <location>
        <begin position="619"/>
        <end position="817"/>
    </location>
</feature>
<protein>
    <recommendedName>
        <fullName evidence="2">AAA+ ATPase domain-containing protein</fullName>
    </recommendedName>
</protein>
<feature type="region of interest" description="Disordered" evidence="1">
    <location>
        <begin position="288"/>
        <end position="325"/>
    </location>
</feature>
<dbReference type="AlphaFoldDB" id="A0A1V8TTY8"/>
<dbReference type="CDD" id="cd00009">
    <property type="entry name" value="AAA"/>
    <property type="match status" value="1"/>
</dbReference>
<feature type="region of interest" description="Disordered" evidence="1">
    <location>
        <begin position="554"/>
        <end position="576"/>
    </location>
</feature>
<keyword evidence="4" id="KW-1185">Reference proteome</keyword>
<dbReference type="Pfam" id="PF00004">
    <property type="entry name" value="AAA"/>
    <property type="match status" value="1"/>
</dbReference>
<gene>
    <name evidence="3" type="ORF">B0A48_00033</name>
</gene>
<dbReference type="InParanoid" id="A0A1V8TTY8"/>
<dbReference type="SMART" id="SM00382">
    <property type="entry name" value="AAA"/>
    <property type="match status" value="1"/>
</dbReference>
<dbReference type="Gene3D" id="3.40.50.300">
    <property type="entry name" value="P-loop containing nucleotide triphosphate hydrolases"/>
    <property type="match status" value="1"/>
</dbReference>
<sequence length="1196" mass="131150">MAVAITMQSNGNVLHPFFSKSNGTSLTGHESHLQSCELPPPQVDRSAQLRHQDPPEAPTNSDVDSESEQPFFLDGAADVKKSKTARKPRSKLGAPSKGQRTLAELLNPGLAVAGSVNEVENIESITSRNGSTESSRRKRRRTSLNEHQDVGDDEESGTIRGITEMSDYVQRHPSPQVVLPAAAPEFAADVVPSRSSLLRTPPKKMLKLGAGGKLGSPVTRSDGLDPAAPVGQRRGRPRKVKEPELPRSLIVCMRYAESTEADASDFGARVERILAGAERLPPIIVTPRKRKSPRKPAKPLHPLFSGRPIAAAPPAPAKTASPRKTTAITPGKLRTKTMQDRHVEPMKDLPFHMTSALLRDRLLTRQPGVKDAEWPTRDLRHVRGLDNHEVPERTIATWKRRKRKTVRSSLESRDLILKTFARTLEPETDARVRADGFHEPHADLRLPSKHLLSGHEVASRVATELVATLALDASSSSSLKQCSQSIAHSALQGMYNRLPGFMSAFDNCKGDQLDWCQKHAPISSHEILQPAAEMTVLREWVKSLIVNAVESAPAQAPAPKAEARPKKKRRRKDDEMDDFLVDSDEEVHEALPVMDDALMSAGSRHASSVVQVDLGKSKLSNAVLLSGPHGCGKTAAAYAVAKELGFRVFEISSSERRTGRDVLDKIGDLTENHTVQQHSVDAGELSASEDRNIMEAAFQKDLESGRQGKMNSFFSAKPAKAKPATTLMRAKAATLATIQESLKKQPRGQQQSLILLEEVDILFKDDKDFWVTVLKLMLSSKRPFIMTCNDEELVPLHAMSLHAVLRFRPQPVDLAIDYMLLLAATEGHLLKREAVTSVYQLKQHNLRASITELSLWCQMGVGDPKAGLGWIYQRYPPGSDRDAEGRRLRVISEDTYQLGIGQTDMHCTSTEDRLLAACTDHSMSPSAILGWDLDSVGYASDLAVASLQEPAHSLQQLAQLADALSAIDVFSTSNTRDTSLPPLSNKVRMHYIEGRELLESNERVMHGDIGNRLAVTASCIAYRASGQTDLLKNALSTPNLTNSVHQSRTATIDLSRRDFAPLDILANPTSSSSTIPGIGLEQSIFDGTFRTLAVDLAPYVRSIVRFDLALEEQRNALTGAVATSKRSRTTRAARSALEGSQRSSTRRERWFDKKLDLQGVLATGGKNWPREVEAGTRSGSVESDVMSMMSGVESTQ</sequence>
<evidence type="ECO:0000313" key="3">
    <source>
        <dbReference type="EMBL" id="OQO14652.1"/>
    </source>
</evidence>
<feature type="region of interest" description="Disordered" evidence="1">
    <location>
        <begin position="208"/>
        <end position="239"/>
    </location>
</feature>
<feature type="region of interest" description="Disordered" evidence="1">
    <location>
        <begin position="123"/>
        <end position="158"/>
    </location>
</feature>
<evidence type="ECO:0000259" key="2">
    <source>
        <dbReference type="SMART" id="SM00382"/>
    </source>
</evidence>
<dbReference type="Proteomes" id="UP000192596">
    <property type="component" value="Unassembled WGS sequence"/>
</dbReference>
<accession>A0A1V8TTY8</accession>
<dbReference type="InterPro" id="IPR027417">
    <property type="entry name" value="P-loop_NTPase"/>
</dbReference>
<dbReference type="GO" id="GO:0016887">
    <property type="term" value="F:ATP hydrolysis activity"/>
    <property type="evidence" value="ECO:0007669"/>
    <property type="project" value="InterPro"/>
</dbReference>
<reference evidence="4" key="1">
    <citation type="submission" date="2017-03" db="EMBL/GenBank/DDBJ databases">
        <title>Genomes of endolithic fungi from Antarctica.</title>
        <authorList>
            <person name="Coleine C."/>
            <person name="Masonjones S."/>
            <person name="Stajich J.E."/>
        </authorList>
    </citation>
    <scope>NUCLEOTIDE SEQUENCE [LARGE SCALE GENOMIC DNA]</scope>
    <source>
        <strain evidence="4">CCFEE 5527</strain>
    </source>
</reference>
<dbReference type="PANTHER" id="PTHR23389:SF21">
    <property type="entry name" value="ATPASE FAMILY AAA DOMAIN-CONTAINING PROTEIN 5"/>
    <property type="match status" value="1"/>
</dbReference>
<dbReference type="GO" id="GO:0005634">
    <property type="term" value="C:nucleus"/>
    <property type="evidence" value="ECO:0007669"/>
    <property type="project" value="TreeGrafter"/>
</dbReference>
<dbReference type="InterPro" id="IPR003593">
    <property type="entry name" value="AAA+_ATPase"/>
</dbReference>
<evidence type="ECO:0000313" key="4">
    <source>
        <dbReference type="Proteomes" id="UP000192596"/>
    </source>
</evidence>
<dbReference type="EMBL" id="NAJO01000001">
    <property type="protein sequence ID" value="OQO14652.1"/>
    <property type="molecule type" value="Genomic_DNA"/>
</dbReference>
<dbReference type="InterPro" id="IPR003959">
    <property type="entry name" value="ATPase_AAA_core"/>
</dbReference>
<proteinExistence type="predicted"/>
<feature type="region of interest" description="Disordered" evidence="1">
    <location>
        <begin position="24"/>
        <end position="100"/>
    </location>
</feature>
<dbReference type="STRING" id="1507870.A0A1V8TTY8"/>
<dbReference type="OrthoDB" id="9996895at2759"/>
<dbReference type="SUPFAM" id="SSF52540">
    <property type="entry name" value="P-loop containing nucleoside triphosphate hydrolases"/>
    <property type="match status" value="1"/>
</dbReference>
<evidence type="ECO:0000256" key="1">
    <source>
        <dbReference type="SAM" id="MobiDB-lite"/>
    </source>
</evidence>
<comment type="caution">
    <text evidence="3">The sequence shown here is derived from an EMBL/GenBank/DDBJ whole genome shotgun (WGS) entry which is preliminary data.</text>
</comment>
<feature type="compositionally biased region" description="Basic residues" evidence="1">
    <location>
        <begin position="288"/>
        <end position="298"/>
    </location>
</feature>
<name>A0A1V8TTY8_9PEZI</name>
<feature type="region of interest" description="Disordered" evidence="1">
    <location>
        <begin position="1170"/>
        <end position="1196"/>
    </location>
</feature>
<dbReference type="PANTHER" id="PTHR23389">
    <property type="entry name" value="CHROMOSOME TRANSMISSION FIDELITY FACTOR 18"/>
    <property type="match status" value="1"/>
</dbReference>
<organism evidence="3 4">
    <name type="scientific">Cryoendolithus antarcticus</name>
    <dbReference type="NCBI Taxonomy" id="1507870"/>
    <lineage>
        <taxon>Eukaryota</taxon>
        <taxon>Fungi</taxon>
        <taxon>Dikarya</taxon>
        <taxon>Ascomycota</taxon>
        <taxon>Pezizomycotina</taxon>
        <taxon>Dothideomycetes</taxon>
        <taxon>Dothideomycetidae</taxon>
        <taxon>Cladosporiales</taxon>
        <taxon>Cladosporiaceae</taxon>
        <taxon>Cryoendolithus</taxon>
    </lineage>
</organism>
<dbReference type="GO" id="GO:0003677">
    <property type="term" value="F:DNA binding"/>
    <property type="evidence" value="ECO:0007669"/>
    <property type="project" value="TreeGrafter"/>
</dbReference>